<dbReference type="InterPro" id="IPR027417">
    <property type="entry name" value="P-loop_NTPase"/>
</dbReference>
<keyword evidence="5" id="KW-0805">Transcription regulation</keyword>
<dbReference type="Gene3D" id="3.40.50.2300">
    <property type="match status" value="1"/>
</dbReference>
<dbReference type="Gene3D" id="1.10.10.60">
    <property type="entry name" value="Homeodomain-like"/>
    <property type="match status" value="1"/>
</dbReference>
<dbReference type="PANTHER" id="PTHR32071">
    <property type="entry name" value="TRANSCRIPTIONAL REGULATORY PROTEIN"/>
    <property type="match status" value="1"/>
</dbReference>
<dbReference type="CDD" id="cd17549">
    <property type="entry name" value="REC_DctD-like"/>
    <property type="match status" value="1"/>
</dbReference>
<dbReference type="KEGG" id="dog:HP555_02490"/>
<evidence type="ECO:0000259" key="8">
    <source>
        <dbReference type="PROSITE" id="PS50045"/>
    </source>
</evidence>
<keyword evidence="6" id="KW-0804">Transcription</keyword>
<evidence type="ECO:0000256" key="1">
    <source>
        <dbReference type="ARBA" id="ARBA00022553"/>
    </source>
</evidence>
<evidence type="ECO:0000256" key="2">
    <source>
        <dbReference type="ARBA" id="ARBA00022741"/>
    </source>
</evidence>
<dbReference type="Pfam" id="PF00072">
    <property type="entry name" value="Response_reg"/>
    <property type="match status" value="1"/>
</dbReference>
<dbReference type="FunFam" id="3.40.50.2300:FF:000018">
    <property type="entry name" value="DNA-binding transcriptional regulator NtrC"/>
    <property type="match status" value="1"/>
</dbReference>
<dbReference type="InterPro" id="IPR025944">
    <property type="entry name" value="Sigma_54_int_dom_CS"/>
</dbReference>
<dbReference type="Gene3D" id="1.10.8.60">
    <property type="match status" value="1"/>
</dbReference>
<dbReference type="SMART" id="SM00382">
    <property type="entry name" value="AAA"/>
    <property type="match status" value="1"/>
</dbReference>
<evidence type="ECO:0000259" key="9">
    <source>
        <dbReference type="PROSITE" id="PS50110"/>
    </source>
</evidence>
<sequence length="471" mass="53197">MSFVESAAPRLRVLVVDDDHYLLAAIKQTLMLHGYTVHTFANPVEALVSVGEHSFVAVLADIRMPEMSGMVLLERILELDVDLPVILMTGHGDITMAVEAVKKGAYDFLQKPVDEDIILTTLTRAIERRQLVLDNRRLEQQLHASRASRSRFYGLIGSHPSMLNLYDLIETIGRETDPVLIAGETGTGKELVARAIHTIGSNEGSPYVAVNMGALPVEMIESELFGHEKGAFTGATHRKIGKFEYAGDGTLFLDEICSMPFHLQAKLLRVLEDRTFTRLGGNSAISLRARIVTATNRDLQAEVDREAFRQDLYFRLNVLPVHLPPLRERRDDIPLLVDYFWNEYRDEQEGAVEPYTPALVRQLMEREWPGNVRELRNFVRRCCVFGKPEAVSCEQTVTGIPQSVMASPLKEYMGRQEQLYVEQVLVHVKGQVNAACAIMGISRKSLYDKINRHGINLQDFRKKEVNRKQSD</sequence>
<dbReference type="InterPro" id="IPR025662">
    <property type="entry name" value="Sigma_54_int_dom_ATP-bd_1"/>
</dbReference>
<dbReference type="Gene3D" id="3.40.50.300">
    <property type="entry name" value="P-loop containing nucleotide triphosphate hydrolases"/>
    <property type="match status" value="1"/>
</dbReference>
<feature type="domain" description="Response regulatory" evidence="9">
    <location>
        <begin position="12"/>
        <end position="126"/>
    </location>
</feature>
<evidence type="ECO:0000313" key="10">
    <source>
        <dbReference type="EMBL" id="QQG64809.1"/>
    </source>
</evidence>
<evidence type="ECO:0000256" key="5">
    <source>
        <dbReference type="ARBA" id="ARBA00023015"/>
    </source>
</evidence>
<evidence type="ECO:0000256" key="6">
    <source>
        <dbReference type="ARBA" id="ARBA00023163"/>
    </source>
</evidence>
<dbReference type="CDD" id="cd00009">
    <property type="entry name" value="AAA"/>
    <property type="match status" value="1"/>
</dbReference>
<dbReference type="FunFam" id="3.40.50.300:FF:000006">
    <property type="entry name" value="DNA-binding transcriptional regulator NtrC"/>
    <property type="match status" value="1"/>
</dbReference>
<keyword evidence="1 7" id="KW-0597">Phosphoprotein</keyword>
<evidence type="ECO:0000256" key="4">
    <source>
        <dbReference type="ARBA" id="ARBA00023012"/>
    </source>
</evidence>
<dbReference type="PROSITE" id="PS50110">
    <property type="entry name" value="RESPONSE_REGULATORY"/>
    <property type="match status" value="1"/>
</dbReference>
<dbReference type="InterPro" id="IPR011006">
    <property type="entry name" value="CheY-like_superfamily"/>
</dbReference>
<dbReference type="EMBL" id="CP054140">
    <property type="protein sequence ID" value="QQG64809.1"/>
    <property type="molecule type" value="Genomic_DNA"/>
</dbReference>
<dbReference type="SUPFAM" id="SSF52540">
    <property type="entry name" value="P-loop containing nucleoside triphosphate hydrolases"/>
    <property type="match status" value="1"/>
</dbReference>
<keyword evidence="2" id="KW-0547">Nucleotide-binding</keyword>
<organism evidence="10 11">
    <name type="scientific">Desulfobulbus oligotrophicus</name>
    <dbReference type="NCBI Taxonomy" id="1909699"/>
    <lineage>
        <taxon>Bacteria</taxon>
        <taxon>Pseudomonadati</taxon>
        <taxon>Thermodesulfobacteriota</taxon>
        <taxon>Desulfobulbia</taxon>
        <taxon>Desulfobulbales</taxon>
        <taxon>Desulfobulbaceae</taxon>
        <taxon>Desulfobulbus</taxon>
    </lineage>
</organism>
<protein>
    <submittedName>
        <fullName evidence="10">Sigma-54-dependent Fis family transcriptional regulator</fullName>
    </submittedName>
</protein>
<feature type="domain" description="Sigma-54 factor interaction" evidence="8">
    <location>
        <begin position="155"/>
        <end position="384"/>
    </location>
</feature>
<feature type="modified residue" description="4-aspartylphosphate" evidence="7">
    <location>
        <position position="61"/>
    </location>
</feature>
<dbReference type="InterPro" id="IPR001789">
    <property type="entry name" value="Sig_transdc_resp-reg_receiver"/>
</dbReference>
<dbReference type="Proteomes" id="UP000596092">
    <property type="component" value="Chromosome"/>
</dbReference>
<accession>A0A7T5VBN0</accession>
<dbReference type="RefSeq" id="WP_199263641.1">
    <property type="nucleotide sequence ID" value="NZ_CP054140.1"/>
</dbReference>
<dbReference type="SUPFAM" id="SSF46689">
    <property type="entry name" value="Homeodomain-like"/>
    <property type="match status" value="1"/>
</dbReference>
<dbReference type="Pfam" id="PF25601">
    <property type="entry name" value="AAA_lid_14"/>
    <property type="match status" value="1"/>
</dbReference>
<evidence type="ECO:0000256" key="7">
    <source>
        <dbReference type="PROSITE-ProRule" id="PRU00169"/>
    </source>
</evidence>
<keyword evidence="4" id="KW-0902">Two-component regulatory system</keyword>
<evidence type="ECO:0000256" key="3">
    <source>
        <dbReference type="ARBA" id="ARBA00022840"/>
    </source>
</evidence>
<dbReference type="PROSITE" id="PS00675">
    <property type="entry name" value="SIGMA54_INTERACT_1"/>
    <property type="match status" value="1"/>
</dbReference>
<dbReference type="PROSITE" id="PS50045">
    <property type="entry name" value="SIGMA54_INTERACT_4"/>
    <property type="match status" value="1"/>
</dbReference>
<dbReference type="InterPro" id="IPR003593">
    <property type="entry name" value="AAA+_ATPase"/>
</dbReference>
<dbReference type="AlphaFoldDB" id="A0A7T5VBN0"/>
<dbReference type="SMART" id="SM00448">
    <property type="entry name" value="REC"/>
    <property type="match status" value="1"/>
</dbReference>
<dbReference type="InterPro" id="IPR009057">
    <property type="entry name" value="Homeodomain-like_sf"/>
</dbReference>
<dbReference type="GO" id="GO:0000160">
    <property type="term" value="P:phosphorelay signal transduction system"/>
    <property type="evidence" value="ECO:0007669"/>
    <property type="project" value="UniProtKB-KW"/>
</dbReference>
<proteinExistence type="predicted"/>
<dbReference type="GO" id="GO:0006355">
    <property type="term" value="P:regulation of DNA-templated transcription"/>
    <property type="evidence" value="ECO:0007669"/>
    <property type="project" value="InterPro"/>
</dbReference>
<evidence type="ECO:0000313" key="11">
    <source>
        <dbReference type="Proteomes" id="UP000596092"/>
    </source>
</evidence>
<dbReference type="GO" id="GO:0005524">
    <property type="term" value="F:ATP binding"/>
    <property type="evidence" value="ECO:0007669"/>
    <property type="project" value="UniProtKB-KW"/>
</dbReference>
<dbReference type="InterPro" id="IPR058031">
    <property type="entry name" value="AAA_lid_NorR"/>
</dbReference>
<dbReference type="PANTHER" id="PTHR32071:SF57">
    <property type="entry name" value="C4-DICARBOXYLATE TRANSPORT TRANSCRIPTIONAL REGULATORY PROTEIN DCTD"/>
    <property type="match status" value="1"/>
</dbReference>
<keyword evidence="3" id="KW-0067">ATP-binding</keyword>
<name>A0A7T5VBN0_9BACT</name>
<dbReference type="Pfam" id="PF00158">
    <property type="entry name" value="Sigma54_activat"/>
    <property type="match status" value="1"/>
</dbReference>
<keyword evidence="11" id="KW-1185">Reference proteome</keyword>
<dbReference type="SUPFAM" id="SSF52172">
    <property type="entry name" value="CheY-like"/>
    <property type="match status" value="1"/>
</dbReference>
<dbReference type="InterPro" id="IPR002078">
    <property type="entry name" value="Sigma_54_int"/>
</dbReference>
<reference evidence="10 11" key="1">
    <citation type="submission" date="2020-05" db="EMBL/GenBank/DDBJ databases">
        <title>Complete genome of Desulfobulbus oligotrophicus.</title>
        <authorList>
            <person name="Podar M."/>
        </authorList>
    </citation>
    <scope>NUCLEOTIDE SEQUENCE [LARGE SCALE GENOMIC DNA]</scope>
    <source>
        <strain evidence="10 11">Prop6</strain>
    </source>
</reference>
<gene>
    <name evidence="10" type="ORF">HP555_02490</name>
</gene>
<dbReference type="PROSITE" id="PS00688">
    <property type="entry name" value="SIGMA54_INTERACT_3"/>
    <property type="match status" value="1"/>
</dbReference>